<dbReference type="EMBL" id="JBHULU010000004">
    <property type="protein sequence ID" value="MFD2512962.1"/>
    <property type="molecule type" value="Genomic_DNA"/>
</dbReference>
<dbReference type="InterPro" id="IPR015943">
    <property type="entry name" value="WD40/YVTN_repeat-like_dom_sf"/>
</dbReference>
<dbReference type="InterPro" id="IPR048954">
    <property type="entry name" value="PorZ_N"/>
</dbReference>
<dbReference type="InterPro" id="IPR011110">
    <property type="entry name" value="Reg_prop"/>
</dbReference>
<dbReference type="Pfam" id="PF21544">
    <property type="entry name" value="PorZ_N_b_propeller"/>
    <property type="match status" value="1"/>
</dbReference>
<dbReference type="Proteomes" id="UP001597544">
    <property type="component" value="Unassembled WGS sequence"/>
</dbReference>
<evidence type="ECO:0000313" key="2">
    <source>
        <dbReference type="EMBL" id="MFD2512962.1"/>
    </source>
</evidence>
<comment type="caution">
    <text evidence="2">The sequence shown here is derived from an EMBL/GenBank/DDBJ whole genome shotgun (WGS) entry which is preliminary data.</text>
</comment>
<feature type="domain" description="PorZ N-terminal beta-propeller" evidence="1">
    <location>
        <begin position="47"/>
        <end position="203"/>
    </location>
</feature>
<organism evidence="2 3">
    <name type="scientific">Pontibacter locisalis</name>
    <dbReference type="NCBI Taxonomy" id="1719035"/>
    <lineage>
        <taxon>Bacteria</taxon>
        <taxon>Pseudomonadati</taxon>
        <taxon>Bacteroidota</taxon>
        <taxon>Cytophagia</taxon>
        <taxon>Cytophagales</taxon>
        <taxon>Hymenobacteraceae</taxon>
        <taxon>Pontibacter</taxon>
    </lineage>
</organism>
<dbReference type="Gene3D" id="2.60.40.4070">
    <property type="match status" value="1"/>
</dbReference>
<reference evidence="3" key="1">
    <citation type="journal article" date="2019" name="Int. J. Syst. Evol. Microbiol.">
        <title>The Global Catalogue of Microorganisms (GCM) 10K type strain sequencing project: providing services to taxonomists for standard genome sequencing and annotation.</title>
        <authorList>
            <consortium name="The Broad Institute Genomics Platform"/>
            <consortium name="The Broad Institute Genome Sequencing Center for Infectious Disease"/>
            <person name="Wu L."/>
            <person name="Ma J."/>
        </authorList>
    </citation>
    <scope>NUCLEOTIDE SEQUENCE [LARGE SCALE GENOMIC DNA]</scope>
    <source>
        <strain evidence="3">KCTC 42498</strain>
    </source>
</reference>
<sequence length="765" mass="83091">MLRFTLVLCLLLSGYFGYGQNNIALGAWRVHVPYHQGKAVADAGDKVYVATERGLFYYDKEFNTTETVSKVDGLREQQISTVAYDTDTKTLVVAYANTNLDLIRNGKIININDIFRKAVPGEKRINHINIHNKQAYISTTFGVVVLDLVKLEIRDTYSNLGPTGELVNVRASAVLRDSIYLATNLGVLGAKRQGVNLQDFQNWGSVSGDLPAAGAVSGITAFNDKLYASTGYGLFVLNGTRWGVEPWAANVDVTSANASFHYLTVVANSKVFLLNKNGQIQQLNDPLLTAPKQAAVSSEEGKVWIADGNKGLVLMNLTGTDAAAFAPNGPFSGNSFRVYTHGGNVYVLSGGFSEVYLQNGTWNGFYVFSEGEWQSFNRYIYPGPSFVKGYDIIDAVYNPVTEKLYLASYGNGLIEWEGPEKGKLYNGLNSPLLSTLSFSDKTEYVRVTDLAVDADGNVWVVNRNQFTNSPGLHKLQPDGNWKSYVLPGAADGSNLDQIVIDDYGQKWLSIARRNNKTGGLIVFDETKNALRQLSIGEGAGGLPNADIYALTKDVNGDIWVGTAGGVGVYYNTGIVFSEPRYDARIPIIDRRPLLDGQVVRTIAVDGANRKWMGTDNGLWLFNPDGDKLIKHFTKANSPLPSDKILSVAVEHKSGEVFIATDAGVASYRGEATVTEGEPECAMVYPNPVRASYTGLVGVSGLPNNADIRITDVAGSLVYKTKATGGTVAWDVRDYNGKRVKAGVYLVMSSSDDGQQTCVSKIAVLD</sequence>
<proteinExistence type="predicted"/>
<dbReference type="Pfam" id="PF07494">
    <property type="entry name" value="Reg_prop"/>
    <property type="match status" value="1"/>
</dbReference>
<name>A0ABW5IH58_9BACT</name>
<dbReference type="NCBIfam" id="TIGR04183">
    <property type="entry name" value="Por_Secre_tail"/>
    <property type="match status" value="1"/>
</dbReference>
<protein>
    <submittedName>
        <fullName evidence="2">Two-component regulator propeller domain-containing protein</fullName>
    </submittedName>
</protein>
<dbReference type="InterPro" id="IPR026444">
    <property type="entry name" value="Secre_tail"/>
</dbReference>
<accession>A0ABW5IH58</accession>
<gene>
    <name evidence="2" type="ORF">ACFSRY_03725</name>
</gene>
<dbReference type="SUPFAM" id="SSF63825">
    <property type="entry name" value="YWTD domain"/>
    <property type="match status" value="1"/>
</dbReference>
<dbReference type="RefSeq" id="WP_377503422.1">
    <property type="nucleotide sequence ID" value="NZ_JBHULU010000004.1"/>
</dbReference>
<evidence type="ECO:0000259" key="1">
    <source>
        <dbReference type="Pfam" id="PF21544"/>
    </source>
</evidence>
<dbReference type="SUPFAM" id="SSF63829">
    <property type="entry name" value="Calcium-dependent phosphotriesterase"/>
    <property type="match status" value="2"/>
</dbReference>
<keyword evidence="3" id="KW-1185">Reference proteome</keyword>
<dbReference type="Gene3D" id="2.130.10.10">
    <property type="entry name" value="YVTN repeat-like/Quinoprotein amine dehydrogenase"/>
    <property type="match status" value="2"/>
</dbReference>
<evidence type="ECO:0000313" key="3">
    <source>
        <dbReference type="Proteomes" id="UP001597544"/>
    </source>
</evidence>